<gene>
    <name evidence="1" type="ORF">JETT_2711</name>
</gene>
<sequence>MNLKILYREKIQTQKIITVNEKNTYEINYDSIYPISIQ</sequence>
<proteinExistence type="predicted"/>
<dbReference type="Proteomes" id="UP000319783">
    <property type="component" value="Unassembled WGS sequence"/>
</dbReference>
<accession>A0A533Q8M2</accession>
<organism evidence="1 2">
    <name type="scientific">Candidatus Jettenia ecosi</name>
    <dbReference type="NCBI Taxonomy" id="2494326"/>
    <lineage>
        <taxon>Bacteria</taxon>
        <taxon>Pseudomonadati</taxon>
        <taxon>Planctomycetota</taxon>
        <taxon>Candidatus Brocadiia</taxon>
        <taxon>Candidatus Brocadiales</taxon>
        <taxon>Candidatus Brocadiaceae</taxon>
        <taxon>Candidatus Jettenia</taxon>
    </lineage>
</organism>
<dbReference type="AlphaFoldDB" id="A0A533Q8M2"/>
<name>A0A533Q8M2_9BACT</name>
<reference evidence="1 2" key="1">
    <citation type="submission" date="2019-04" db="EMBL/GenBank/DDBJ databases">
        <title>Genome of a novel bacterium Candidatus Jettenia ecosi reconstructed from metagenome of an anammox bioreactor.</title>
        <authorList>
            <person name="Mardanov A.V."/>
            <person name="Beletsky A.V."/>
            <person name="Ravin N.V."/>
            <person name="Botchkova E.A."/>
            <person name="Litti Y.V."/>
            <person name="Nozhevnikova A.N."/>
        </authorList>
    </citation>
    <scope>NUCLEOTIDE SEQUENCE [LARGE SCALE GENOMIC DNA]</scope>
    <source>
        <strain evidence="1">J2</strain>
    </source>
</reference>
<evidence type="ECO:0000313" key="1">
    <source>
        <dbReference type="EMBL" id="TLD41023.1"/>
    </source>
</evidence>
<dbReference type="EMBL" id="SULG01000066">
    <property type="protein sequence ID" value="TLD41023.1"/>
    <property type="molecule type" value="Genomic_DNA"/>
</dbReference>
<evidence type="ECO:0000313" key="2">
    <source>
        <dbReference type="Proteomes" id="UP000319783"/>
    </source>
</evidence>
<comment type="caution">
    <text evidence="1">The sequence shown here is derived from an EMBL/GenBank/DDBJ whole genome shotgun (WGS) entry which is preliminary data.</text>
</comment>
<protein>
    <submittedName>
        <fullName evidence="1">Uncharacterized protein</fullName>
    </submittedName>
</protein>